<accession>J3MGA5</accession>
<dbReference type="Proteomes" id="UP000006038">
    <property type="component" value="Chromosome 6"/>
</dbReference>
<dbReference type="Gramene" id="OB06G30490.1">
    <property type="protein sequence ID" value="OB06G30490.1"/>
    <property type="gene ID" value="OB06G30490"/>
</dbReference>
<reference evidence="2" key="1">
    <citation type="journal article" date="2013" name="Nat. Commun.">
        <title>Whole-genome sequencing of Oryza brachyantha reveals mechanisms underlying Oryza genome evolution.</title>
        <authorList>
            <person name="Chen J."/>
            <person name="Huang Q."/>
            <person name="Gao D."/>
            <person name="Wang J."/>
            <person name="Lang Y."/>
            <person name="Liu T."/>
            <person name="Li B."/>
            <person name="Bai Z."/>
            <person name="Luis Goicoechea J."/>
            <person name="Liang C."/>
            <person name="Chen C."/>
            <person name="Zhang W."/>
            <person name="Sun S."/>
            <person name="Liao Y."/>
            <person name="Zhang X."/>
            <person name="Yang L."/>
            <person name="Song C."/>
            <person name="Wang M."/>
            <person name="Shi J."/>
            <person name="Liu G."/>
            <person name="Liu J."/>
            <person name="Zhou H."/>
            <person name="Zhou W."/>
            <person name="Yu Q."/>
            <person name="An N."/>
            <person name="Chen Y."/>
            <person name="Cai Q."/>
            <person name="Wang B."/>
            <person name="Liu B."/>
            <person name="Min J."/>
            <person name="Huang Y."/>
            <person name="Wu H."/>
            <person name="Li Z."/>
            <person name="Zhang Y."/>
            <person name="Yin Y."/>
            <person name="Song W."/>
            <person name="Jiang J."/>
            <person name="Jackson S.A."/>
            <person name="Wing R.A."/>
            <person name="Wang J."/>
            <person name="Chen M."/>
        </authorList>
    </citation>
    <scope>NUCLEOTIDE SEQUENCE [LARGE SCALE GENOMIC DNA]</scope>
    <source>
        <strain evidence="2">cv. IRGC 101232</strain>
    </source>
</reference>
<name>J3MGA5_ORYBR</name>
<reference evidence="2" key="2">
    <citation type="submission" date="2013-04" db="UniProtKB">
        <authorList>
            <consortium name="EnsemblPlants"/>
        </authorList>
    </citation>
    <scope>IDENTIFICATION</scope>
</reference>
<protein>
    <submittedName>
        <fullName evidence="2">Uncharacterized protein</fullName>
    </submittedName>
</protein>
<dbReference type="HOGENOM" id="CLU_1186586_0_0_1"/>
<feature type="compositionally biased region" description="Low complexity" evidence="1">
    <location>
        <begin position="159"/>
        <end position="181"/>
    </location>
</feature>
<evidence type="ECO:0000313" key="3">
    <source>
        <dbReference type="Proteomes" id="UP000006038"/>
    </source>
</evidence>
<feature type="region of interest" description="Disordered" evidence="1">
    <location>
        <begin position="1"/>
        <end position="22"/>
    </location>
</feature>
<feature type="compositionally biased region" description="Polar residues" evidence="1">
    <location>
        <begin position="1"/>
        <end position="11"/>
    </location>
</feature>
<evidence type="ECO:0000256" key="1">
    <source>
        <dbReference type="SAM" id="MobiDB-lite"/>
    </source>
</evidence>
<feature type="compositionally biased region" description="Basic and acidic residues" evidence="1">
    <location>
        <begin position="182"/>
        <end position="194"/>
    </location>
</feature>
<dbReference type="EnsemblPlants" id="OB06G30490.1">
    <property type="protein sequence ID" value="OB06G30490.1"/>
    <property type="gene ID" value="OB06G30490"/>
</dbReference>
<evidence type="ECO:0000313" key="2">
    <source>
        <dbReference type="EnsemblPlants" id="OB06G30490.1"/>
    </source>
</evidence>
<keyword evidence="3" id="KW-1185">Reference proteome</keyword>
<sequence>MRFRQVFSSLESPEENREQSIPYKKMSNKQIKSIITVTSIHHEYIRSRINPPNPDLEATPDSTIGSQPLLLPTMHPRQWSSRGSTLEVGNCHSQRFKVELSKLSSLAQKFMHRFGFGFWVWEAWTIIKNTDVKTKHIYYTRVSRVPPRQKVDSDTTARSPSPDAAHATTSAAAEAMASTPMEARRGRCGRDGPKRADIQVATTLRRGTRAMASFLIAAIRNLNFFGEQFSVISN</sequence>
<organism evidence="2">
    <name type="scientific">Oryza brachyantha</name>
    <name type="common">malo sina</name>
    <dbReference type="NCBI Taxonomy" id="4533"/>
    <lineage>
        <taxon>Eukaryota</taxon>
        <taxon>Viridiplantae</taxon>
        <taxon>Streptophyta</taxon>
        <taxon>Embryophyta</taxon>
        <taxon>Tracheophyta</taxon>
        <taxon>Spermatophyta</taxon>
        <taxon>Magnoliopsida</taxon>
        <taxon>Liliopsida</taxon>
        <taxon>Poales</taxon>
        <taxon>Poaceae</taxon>
        <taxon>BOP clade</taxon>
        <taxon>Oryzoideae</taxon>
        <taxon>Oryzeae</taxon>
        <taxon>Oryzinae</taxon>
        <taxon>Oryza</taxon>
    </lineage>
</organism>
<dbReference type="AlphaFoldDB" id="J3MGA5"/>
<feature type="region of interest" description="Disordered" evidence="1">
    <location>
        <begin position="148"/>
        <end position="194"/>
    </location>
</feature>
<proteinExistence type="predicted"/>